<evidence type="ECO:0000256" key="4">
    <source>
        <dbReference type="ARBA" id="ARBA00036943"/>
    </source>
</evidence>
<dbReference type="WBParaSite" id="Csp11.Scaffold516.g2710.t1">
    <property type="protein sequence ID" value="Csp11.Scaffold516.g2710.t1"/>
    <property type="gene ID" value="Csp11.Scaffold516.g2710"/>
</dbReference>
<evidence type="ECO:0000256" key="2">
    <source>
        <dbReference type="ARBA" id="ARBA00022694"/>
    </source>
</evidence>
<dbReference type="eggNOG" id="KOG2339">
    <property type="taxonomic scope" value="Eukaryota"/>
</dbReference>
<proteinExistence type="inferred from homology"/>
<comment type="catalytic activity">
    <reaction evidence="4">
        <text>a uridine in tRNA = a pseudouridine in tRNA</text>
        <dbReference type="Rhea" id="RHEA:54572"/>
        <dbReference type="Rhea" id="RHEA-COMP:13339"/>
        <dbReference type="Rhea" id="RHEA-COMP:13934"/>
        <dbReference type="ChEBI" id="CHEBI:65314"/>
        <dbReference type="ChEBI" id="CHEBI:65315"/>
    </reaction>
</comment>
<dbReference type="GO" id="GO:0008033">
    <property type="term" value="P:tRNA processing"/>
    <property type="evidence" value="ECO:0007669"/>
    <property type="project" value="UniProtKB-KW"/>
</dbReference>
<protein>
    <submittedName>
        <fullName evidence="8">TRUD domain-containing protein</fullName>
    </submittedName>
</protein>
<dbReference type="PANTHER" id="PTHR13326">
    <property type="entry name" value="TRNA PSEUDOURIDINE SYNTHASE D"/>
    <property type="match status" value="1"/>
</dbReference>
<dbReference type="InterPro" id="IPR020103">
    <property type="entry name" value="PsdUridine_synth_cat_dom_sf"/>
</dbReference>
<keyword evidence="3" id="KW-0413">Isomerase</keyword>
<evidence type="ECO:0000313" key="7">
    <source>
        <dbReference type="Proteomes" id="UP000095282"/>
    </source>
</evidence>
<accession>A0A1I7T5X3</accession>
<reference evidence="8" key="1">
    <citation type="submission" date="2016-11" db="UniProtKB">
        <authorList>
            <consortium name="WormBaseParasite"/>
        </authorList>
    </citation>
    <scope>IDENTIFICATION</scope>
</reference>
<dbReference type="PIRSF" id="PIRSF037016">
    <property type="entry name" value="Pseudouridin_synth_euk_prd"/>
    <property type="match status" value="1"/>
</dbReference>
<dbReference type="InterPro" id="IPR020119">
    <property type="entry name" value="PsdUridine_synth_TruD_CS"/>
</dbReference>
<dbReference type="NCBIfam" id="TIGR00094">
    <property type="entry name" value="tRNA_TruD_broad"/>
    <property type="match status" value="1"/>
</dbReference>
<comment type="similarity">
    <text evidence="1">Belongs to the pseudouridine synthase TruD family.</text>
</comment>
<dbReference type="CDD" id="cd02576">
    <property type="entry name" value="PseudoU_synth_ScPUS7"/>
    <property type="match status" value="1"/>
</dbReference>
<evidence type="ECO:0000256" key="3">
    <source>
        <dbReference type="ARBA" id="ARBA00023235"/>
    </source>
</evidence>
<dbReference type="SUPFAM" id="SSF55120">
    <property type="entry name" value="Pseudouridine synthase"/>
    <property type="match status" value="1"/>
</dbReference>
<sequence length="430" mass="48008">MCKENKETSYACQLLAKFLNVGPNNIRTHGIKDKRGVTSQRVSVTQVLESTILNLNSRLRGIRVFGCEYKHEPVRMGAHWGNRFSIVLRNLPNDSELLLHKRLETFQNTGFVNYFGTQRFGSRSATTAEIGLAITKRDWEGAVKMIMSNSMPDHLEGGAVGYAAKCFTETGDARKAFSKLKGAQAFATVEGNILKCLTKGGTWQTCITEAIPIQSRSLYVHAYQSLIWNKVASRRLKEYGTRVHASDVGVDGKTLGEHSTHYDIHIPLPGENEVFAGSYGEKWISELLEKDGLTQSSITSLKDKFSLGESSRALFVEAKDLKWKFIRYQDQRTLLQDGLQTRAVPESEQKGPLLALQIQFSLISGSYATVALREITGTDMGKKSMKNLSLQNRDGKIDDVEESSNDVKDEMKQSPQEVVGQDETKQEAKE</sequence>
<dbReference type="Pfam" id="PF01142">
    <property type="entry name" value="TruD"/>
    <property type="match status" value="1"/>
</dbReference>
<dbReference type="InterPro" id="IPR011760">
    <property type="entry name" value="PsdUridine_synth_TruD_insert"/>
</dbReference>
<dbReference type="STRING" id="1561998.A0A1I7T5X3"/>
<dbReference type="GO" id="GO:0005634">
    <property type="term" value="C:nucleus"/>
    <property type="evidence" value="ECO:0007669"/>
    <property type="project" value="TreeGrafter"/>
</dbReference>
<dbReference type="InterPro" id="IPR042214">
    <property type="entry name" value="TruD_catalytic"/>
</dbReference>
<dbReference type="PROSITE" id="PS50984">
    <property type="entry name" value="TRUD"/>
    <property type="match status" value="1"/>
</dbReference>
<evidence type="ECO:0000259" key="6">
    <source>
        <dbReference type="PROSITE" id="PS50984"/>
    </source>
</evidence>
<dbReference type="Proteomes" id="UP000095282">
    <property type="component" value="Unplaced"/>
</dbReference>
<evidence type="ECO:0000313" key="8">
    <source>
        <dbReference type="WBParaSite" id="Csp11.Scaffold516.g2710.t1"/>
    </source>
</evidence>
<evidence type="ECO:0000256" key="1">
    <source>
        <dbReference type="ARBA" id="ARBA00007953"/>
    </source>
</evidence>
<dbReference type="FunFam" id="3.30.2350.20:FF:000030">
    <property type="entry name" value="tRNA pseudouridine synthase D"/>
    <property type="match status" value="1"/>
</dbReference>
<dbReference type="InterPro" id="IPR001656">
    <property type="entry name" value="PsdUridine_synth_TruD"/>
</dbReference>
<dbReference type="GO" id="GO:0003723">
    <property type="term" value="F:RNA binding"/>
    <property type="evidence" value="ECO:0007669"/>
    <property type="project" value="InterPro"/>
</dbReference>
<dbReference type="AlphaFoldDB" id="A0A1I7T5X3"/>
<keyword evidence="7" id="KW-1185">Reference proteome</keyword>
<dbReference type="PROSITE" id="PS01268">
    <property type="entry name" value="UPF0024"/>
    <property type="match status" value="1"/>
</dbReference>
<dbReference type="Gene3D" id="3.30.2350.20">
    <property type="entry name" value="TruD, catalytic domain"/>
    <property type="match status" value="2"/>
</dbReference>
<feature type="region of interest" description="Disordered" evidence="5">
    <location>
        <begin position="386"/>
        <end position="430"/>
    </location>
</feature>
<organism evidence="7 8">
    <name type="scientific">Caenorhabditis tropicalis</name>
    <dbReference type="NCBI Taxonomy" id="1561998"/>
    <lineage>
        <taxon>Eukaryota</taxon>
        <taxon>Metazoa</taxon>
        <taxon>Ecdysozoa</taxon>
        <taxon>Nematoda</taxon>
        <taxon>Chromadorea</taxon>
        <taxon>Rhabditida</taxon>
        <taxon>Rhabditina</taxon>
        <taxon>Rhabditomorpha</taxon>
        <taxon>Rhabditoidea</taxon>
        <taxon>Rhabditidae</taxon>
        <taxon>Peloderinae</taxon>
        <taxon>Caenorhabditis</taxon>
    </lineage>
</organism>
<name>A0A1I7T5X3_9PELO</name>
<keyword evidence="2" id="KW-0819">tRNA processing</keyword>
<dbReference type="PANTHER" id="PTHR13326:SF31">
    <property type="entry name" value="PSEUDOURIDYLATE SYNTHASE 7 HOMOLOG"/>
    <property type="match status" value="1"/>
</dbReference>
<feature type="domain" description="TRUD" evidence="6">
    <location>
        <begin position="110"/>
        <end position="317"/>
    </location>
</feature>
<evidence type="ECO:0000256" key="5">
    <source>
        <dbReference type="SAM" id="MobiDB-lite"/>
    </source>
</evidence>
<dbReference type="GO" id="GO:0001522">
    <property type="term" value="P:pseudouridine synthesis"/>
    <property type="evidence" value="ECO:0007669"/>
    <property type="project" value="InterPro"/>
</dbReference>
<dbReference type="GO" id="GO:0009982">
    <property type="term" value="F:pseudouridine synthase activity"/>
    <property type="evidence" value="ECO:0007669"/>
    <property type="project" value="InterPro"/>
</dbReference>